<dbReference type="SMART" id="SM00886">
    <property type="entry name" value="Dabb"/>
    <property type="match status" value="1"/>
</dbReference>
<evidence type="ECO:0000259" key="2">
    <source>
        <dbReference type="PROSITE" id="PS51502"/>
    </source>
</evidence>
<dbReference type="InterPro" id="IPR044662">
    <property type="entry name" value="HS1/DABB1-like"/>
</dbReference>
<evidence type="ECO:0000256" key="1">
    <source>
        <dbReference type="ARBA" id="ARBA00011738"/>
    </source>
</evidence>
<organism evidence="3 4">
    <name type="scientific">Triticum urartu</name>
    <name type="common">Red wild einkorn</name>
    <name type="synonym">Crithodium urartu</name>
    <dbReference type="NCBI Taxonomy" id="4572"/>
    <lineage>
        <taxon>Eukaryota</taxon>
        <taxon>Viridiplantae</taxon>
        <taxon>Streptophyta</taxon>
        <taxon>Embryophyta</taxon>
        <taxon>Tracheophyta</taxon>
        <taxon>Spermatophyta</taxon>
        <taxon>Magnoliopsida</taxon>
        <taxon>Liliopsida</taxon>
        <taxon>Poales</taxon>
        <taxon>Poaceae</taxon>
        <taxon>BOP clade</taxon>
        <taxon>Pooideae</taxon>
        <taxon>Triticodae</taxon>
        <taxon>Triticeae</taxon>
        <taxon>Triticinae</taxon>
        <taxon>Triticum</taxon>
    </lineage>
</organism>
<dbReference type="SUPFAM" id="SSF54909">
    <property type="entry name" value="Dimeric alpha+beta barrel"/>
    <property type="match status" value="1"/>
</dbReference>
<protein>
    <recommendedName>
        <fullName evidence="2">Stress-response A/B barrel domain-containing protein</fullName>
    </recommendedName>
</protein>
<dbReference type="PANTHER" id="PTHR33178">
    <property type="match status" value="1"/>
</dbReference>
<dbReference type="Gene3D" id="3.30.70.100">
    <property type="match status" value="1"/>
</dbReference>
<name>A0A8R7PJW5_TRIUA</name>
<evidence type="ECO:0000313" key="4">
    <source>
        <dbReference type="Proteomes" id="UP000015106"/>
    </source>
</evidence>
<dbReference type="AlphaFoldDB" id="A0A8R7PJW5"/>
<dbReference type="EnsemblPlants" id="TuG1812G0200005031.01.T01">
    <property type="protein sequence ID" value="TuG1812G0200005031.01.T01"/>
    <property type="gene ID" value="TuG1812G0200005031.01"/>
</dbReference>
<dbReference type="Pfam" id="PF07876">
    <property type="entry name" value="Dabb"/>
    <property type="match status" value="1"/>
</dbReference>
<proteinExistence type="predicted"/>
<dbReference type="PANTHER" id="PTHR33178:SF4">
    <property type="entry name" value="EXPRESSED PROTEIN"/>
    <property type="match status" value="1"/>
</dbReference>
<dbReference type="InterPro" id="IPR013097">
    <property type="entry name" value="Dabb"/>
</dbReference>
<evidence type="ECO:0000313" key="3">
    <source>
        <dbReference type="EnsemblPlants" id="TuG1812G0200005031.01.T01"/>
    </source>
</evidence>
<reference evidence="3" key="2">
    <citation type="submission" date="2018-03" db="EMBL/GenBank/DDBJ databases">
        <title>The Triticum urartu genome reveals the dynamic nature of wheat genome evolution.</title>
        <authorList>
            <person name="Ling H."/>
            <person name="Ma B."/>
            <person name="Shi X."/>
            <person name="Liu H."/>
            <person name="Dong L."/>
            <person name="Sun H."/>
            <person name="Cao Y."/>
            <person name="Gao Q."/>
            <person name="Zheng S."/>
            <person name="Li Y."/>
            <person name="Yu Y."/>
            <person name="Du H."/>
            <person name="Qi M."/>
            <person name="Li Y."/>
            <person name="Yu H."/>
            <person name="Cui Y."/>
            <person name="Wang N."/>
            <person name="Chen C."/>
            <person name="Wu H."/>
            <person name="Zhao Y."/>
            <person name="Zhang J."/>
            <person name="Li Y."/>
            <person name="Zhou W."/>
            <person name="Zhang B."/>
            <person name="Hu W."/>
            <person name="Eijk M."/>
            <person name="Tang J."/>
            <person name="Witsenboer H."/>
            <person name="Zhao S."/>
            <person name="Li Z."/>
            <person name="Zhang A."/>
            <person name="Wang D."/>
            <person name="Liang C."/>
        </authorList>
    </citation>
    <scope>NUCLEOTIDE SEQUENCE [LARGE SCALE GENOMIC DNA]</scope>
    <source>
        <strain evidence="3">cv. G1812</strain>
    </source>
</reference>
<comment type="subunit">
    <text evidence="1">Homodimer.</text>
</comment>
<dbReference type="InterPro" id="IPR011008">
    <property type="entry name" value="Dimeric_a/b-barrel"/>
</dbReference>
<dbReference type="PROSITE" id="PS51502">
    <property type="entry name" value="S_R_A_B_BARREL"/>
    <property type="match status" value="1"/>
</dbReference>
<reference evidence="3" key="3">
    <citation type="submission" date="2022-06" db="UniProtKB">
        <authorList>
            <consortium name="EnsemblPlants"/>
        </authorList>
    </citation>
    <scope>IDENTIFICATION</scope>
</reference>
<dbReference type="Gramene" id="TuG1812G0200005031.01.T01">
    <property type="protein sequence ID" value="TuG1812G0200005031.01.T01"/>
    <property type="gene ID" value="TuG1812G0200005031.01"/>
</dbReference>
<sequence>MEFKHLCLVRFKEGVVVDNIIEELTKLAGELDTVKFFGWGKDVLNQEALTHGFTHVFSMSFASAEDLVAYMGHEKHSAFACHAGHTDNSEAVFGSSSSSS</sequence>
<reference evidence="4" key="1">
    <citation type="journal article" date="2013" name="Nature">
        <title>Draft genome of the wheat A-genome progenitor Triticum urartu.</title>
        <authorList>
            <person name="Ling H.Q."/>
            <person name="Zhao S."/>
            <person name="Liu D."/>
            <person name="Wang J."/>
            <person name="Sun H."/>
            <person name="Zhang C."/>
            <person name="Fan H."/>
            <person name="Li D."/>
            <person name="Dong L."/>
            <person name="Tao Y."/>
            <person name="Gao C."/>
            <person name="Wu H."/>
            <person name="Li Y."/>
            <person name="Cui Y."/>
            <person name="Guo X."/>
            <person name="Zheng S."/>
            <person name="Wang B."/>
            <person name="Yu K."/>
            <person name="Liang Q."/>
            <person name="Yang W."/>
            <person name="Lou X."/>
            <person name="Chen J."/>
            <person name="Feng M."/>
            <person name="Jian J."/>
            <person name="Zhang X."/>
            <person name="Luo G."/>
            <person name="Jiang Y."/>
            <person name="Liu J."/>
            <person name="Wang Z."/>
            <person name="Sha Y."/>
            <person name="Zhang B."/>
            <person name="Wu H."/>
            <person name="Tang D."/>
            <person name="Shen Q."/>
            <person name="Xue P."/>
            <person name="Zou S."/>
            <person name="Wang X."/>
            <person name="Liu X."/>
            <person name="Wang F."/>
            <person name="Yang Y."/>
            <person name="An X."/>
            <person name="Dong Z."/>
            <person name="Zhang K."/>
            <person name="Zhang X."/>
            <person name="Luo M.C."/>
            <person name="Dvorak J."/>
            <person name="Tong Y."/>
            <person name="Wang J."/>
            <person name="Yang H."/>
            <person name="Li Z."/>
            <person name="Wang D."/>
            <person name="Zhang A."/>
            <person name="Wang J."/>
        </authorList>
    </citation>
    <scope>NUCLEOTIDE SEQUENCE</scope>
    <source>
        <strain evidence="4">cv. G1812</strain>
    </source>
</reference>
<accession>A0A8R7PJW5</accession>
<dbReference type="Proteomes" id="UP000015106">
    <property type="component" value="Chromosome 2"/>
</dbReference>
<feature type="domain" description="Stress-response A/B barrel" evidence="2">
    <location>
        <begin position="3"/>
        <end position="95"/>
    </location>
</feature>
<keyword evidence="4" id="KW-1185">Reference proteome</keyword>